<gene>
    <name evidence="1" type="ORF">BO99DRAFT_227380</name>
</gene>
<evidence type="ECO:0000313" key="1">
    <source>
        <dbReference type="EMBL" id="PYI16282.1"/>
    </source>
</evidence>
<sequence length="80" mass="8855">MLTVMGYTCLCWPLWKVPVIIHASPVCHQIPFSTSFKCPFNENNGSDHMSATRIEHTGFAGPGIPFTGRIHVSTFAMAFN</sequence>
<organism evidence="1 2">
    <name type="scientific">Aspergillus violaceofuscus (strain CBS 115571)</name>
    <dbReference type="NCBI Taxonomy" id="1450538"/>
    <lineage>
        <taxon>Eukaryota</taxon>
        <taxon>Fungi</taxon>
        <taxon>Dikarya</taxon>
        <taxon>Ascomycota</taxon>
        <taxon>Pezizomycotina</taxon>
        <taxon>Eurotiomycetes</taxon>
        <taxon>Eurotiomycetidae</taxon>
        <taxon>Eurotiales</taxon>
        <taxon>Aspergillaceae</taxon>
        <taxon>Aspergillus</taxon>
    </lineage>
</organism>
<protein>
    <submittedName>
        <fullName evidence="1">Uncharacterized protein</fullName>
    </submittedName>
</protein>
<accession>A0A2V5H334</accession>
<dbReference type="EMBL" id="KZ825171">
    <property type="protein sequence ID" value="PYI16282.1"/>
    <property type="molecule type" value="Genomic_DNA"/>
</dbReference>
<dbReference type="AlphaFoldDB" id="A0A2V5H334"/>
<dbReference type="Proteomes" id="UP000249829">
    <property type="component" value="Unassembled WGS sequence"/>
</dbReference>
<proteinExistence type="predicted"/>
<name>A0A2V5H334_ASPV1</name>
<evidence type="ECO:0000313" key="2">
    <source>
        <dbReference type="Proteomes" id="UP000249829"/>
    </source>
</evidence>
<reference evidence="1 2" key="1">
    <citation type="submission" date="2018-02" db="EMBL/GenBank/DDBJ databases">
        <title>The genomes of Aspergillus section Nigri reveals drivers in fungal speciation.</title>
        <authorList>
            <consortium name="DOE Joint Genome Institute"/>
            <person name="Vesth T.C."/>
            <person name="Nybo J."/>
            <person name="Theobald S."/>
            <person name="Brandl J."/>
            <person name="Frisvad J.C."/>
            <person name="Nielsen K.F."/>
            <person name="Lyhne E.K."/>
            <person name="Kogle M.E."/>
            <person name="Kuo A."/>
            <person name="Riley R."/>
            <person name="Clum A."/>
            <person name="Nolan M."/>
            <person name="Lipzen A."/>
            <person name="Salamov A."/>
            <person name="Henrissat B."/>
            <person name="Wiebenga A."/>
            <person name="De vries R.P."/>
            <person name="Grigoriev I.V."/>
            <person name="Mortensen U.H."/>
            <person name="Andersen M.R."/>
            <person name="Baker S.E."/>
        </authorList>
    </citation>
    <scope>NUCLEOTIDE SEQUENCE [LARGE SCALE GENOMIC DNA]</scope>
    <source>
        <strain evidence="1 2">CBS 115571</strain>
    </source>
</reference>
<keyword evidence="2" id="KW-1185">Reference proteome</keyword>